<evidence type="ECO:0000313" key="2">
    <source>
        <dbReference type="Proteomes" id="UP000712600"/>
    </source>
</evidence>
<organism evidence="1 2">
    <name type="scientific">Brassica cretica</name>
    <name type="common">Mustard</name>
    <dbReference type="NCBI Taxonomy" id="69181"/>
    <lineage>
        <taxon>Eukaryota</taxon>
        <taxon>Viridiplantae</taxon>
        <taxon>Streptophyta</taxon>
        <taxon>Embryophyta</taxon>
        <taxon>Tracheophyta</taxon>
        <taxon>Spermatophyta</taxon>
        <taxon>Magnoliopsida</taxon>
        <taxon>eudicotyledons</taxon>
        <taxon>Gunneridae</taxon>
        <taxon>Pentapetalae</taxon>
        <taxon>rosids</taxon>
        <taxon>malvids</taxon>
        <taxon>Brassicales</taxon>
        <taxon>Brassicaceae</taxon>
        <taxon>Brassiceae</taxon>
        <taxon>Brassica</taxon>
    </lineage>
</organism>
<proteinExistence type="predicted"/>
<sequence>MNPEPLSFMSSLVGGGARPRHPFTDPFSSPVSSWGNVPEADSEAVPMAPLRRLRSCFFDDGPRSEIREGDLANIRRKYLIHPSVGMWSPAEFERAPDGGAGEVTVNEAYLKAGFRGAIPSLIGEVSSFFGFSPSQLTPLTWRTLMAVGTEICTVDFRLNKETRKTLISQRSRISANTTRQEIRTQE</sequence>
<dbReference type="EMBL" id="QGKX02001621">
    <property type="protein sequence ID" value="KAF3501522.1"/>
    <property type="molecule type" value="Genomic_DNA"/>
</dbReference>
<evidence type="ECO:0000313" key="1">
    <source>
        <dbReference type="EMBL" id="KAF3501522.1"/>
    </source>
</evidence>
<name>A0A8S9NC22_BRACR</name>
<gene>
    <name evidence="1" type="ORF">F2Q69_00042521</name>
</gene>
<accession>A0A8S9NC22</accession>
<reference evidence="1" key="1">
    <citation type="submission" date="2019-12" db="EMBL/GenBank/DDBJ databases">
        <title>Genome sequencing and annotation of Brassica cretica.</title>
        <authorList>
            <person name="Studholme D.J."/>
            <person name="Sarris P."/>
        </authorList>
    </citation>
    <scope>NUCLEOTIDE SEQUENCE</scope>
    <source>
        <strain evidence="1">PFS-109/04</strain>
        <tissue evidence="1">Leaf</tissue>
    </source>
</reference>
<dbReference type="AlphaFoldDB" id="A0A8S9NC22"/>
<dbReference type="Proteomes" id="UP000712600">
    <property type="component" value="Unassembled WGS sequence"/>
</dbReference>
<protein>
    <submittedName>
        <fullName evidence="1">Uncharacterized protein</fullName>
    </submittedName>
</protein>
<comment type="caution">
    <text evidence="1">The sequence shown here is derived from an EMBL/GenBank/DDBJ whole genome shotgun (WGS) entry which is preliminary data.</text>
</comment>